<sequence>MSLADAGQVNGLALAYIGDAVYELYVRERLLQAGYTRPHQLHAQATSYVSAQAQADLLQFWLKHERLDTDEKTIVRRGRNAKSGSVPKNIDVMTYRQSTGFEALIGYLHLQGKKERLTDLLSDWSNIWGEGERDEGK</sequence>
<keyword evidence="2 4" id="KW-0255">Endonuclease</keyword>
<dbReference type="SUPFAM" id="SSF69065">
    <property type="entry name" value="RNase III domain-like"/>
    <property type="match status" value="1"/>
</dbReference>
<keyword evidence="3 4" id="KW-0378">Hydrolase</keyword>
<dbReference type="AlphaFoldDB" id="A0A1G8QY43"/>
<comment type="cofactor">
    <cofactor evidence="4">
        <name>Mg(2+)</name>
        <dbReference type="ChEBI" id="CHEBI:18420"/>
    </cofactor>
</comment>
<dbReference type="RefSeq" id="WP_090399324.1">
    <property type="nucleotide sequence ID" value="NZ_FNEN01000014.1"/>
</dbReference>
<dbReference type="PANTHER" id="PTHR34276:SF1">
    <property type="entry name" value="MINI-RIBONUCLEASE 3"/>
    <property type="match status" value="1"/>
</dbReference>
<accession>A0A1G8QY43</accession>
<keyword evidence="4" id="KW-0698">rRNA processing</keyword>
<dbReference type="GO" id="GO:0006364">
    <property type="term" value="P:rRNA processing"/>
    <property type="evidence" value="ECO:0007669"/>
    <property type="project" value="UniProtKB-UniRule"/>
</dbReference>
<dbReference type="GO" id="GO:0004525">
    <property type="term" value="F:ribonuclease III activity"/>
    <property type="evidence" value="ECO:0007669"/>
    <property type="project" value="InterPro"/>
</dbReference>
<dbReference type="GO" id="GO:0005737">
    <property type="term" value="C:cytoplasm"/>
    <property type="evidence" value="ECO:0007669"/>
    <property type="project" value="UniProtKB-SubCell"/>
</dbReference>
<keyword evidence="4" id="KW-0694">RNA-binding</keyword>
<feature type="active site" evidence="4">
    <location>
        <position position="19"/>
    </location>
</feature>
<dbReference type="Gene3D" id="1.10.1520.10">
    <property type="entry name" value="Ribonuclease III domain"/>
    <property type="match status" value="1"/>
</dbReference>
<dbReference type="GO" id="GO:0019843">
    <property type="term" value="F:rRNA binding"/>
    <property type="evidence" value="ECO:0007669"/>
    <property type="project" value="UniProtKB-UniRule"/>
</dbReference>
<evidence type="ECO:0000313" key="6">
    <source>
        <dbReference type="EMBL" id="SDJ09533.1"/>
    </source>
</evidence>
<comment type="function">
    <text evidence="4">Involved in correct processing of both the 5' and 3' ends of 23S rRNA precursor. Processes 30S rRNA precursor transcript even in absence of ribonuclease 3 (Rnc); Rnc processes 30S rRNA into smaller rRNA precursors.</text>
</comment>
<dbReference type="InterPro" id="IPR036389">
    <property type="entry name" value="RNase_III_sf"/>
</dbReference>
<dbReference type="InterPro" id="IPR008226">
    <property type="entry name" value="Mini3_fam"/>
</dbReference>
<evidence type="ECO:0000256" key="3">
    <source>
        <dbReference type="ARBA" id="ARBA00022801"/>
    </source>
</evidence>
<dbReference type="HAMAP" id="MF_01468">
    <property type="entry name" value="RNase_Mini_III"/>
    <property type="match status" value="1"/>
</dbReference>
<comment type="subcellular location">
    <subcellularLocation>
        <location evidence="4">Cytoplasm</location>
    </subcellularLocation>
</comment>
<dbReference type="SMART" id="SM00535">
    <property type="entry name" value="RIBOc"/>
    <property type="match status" value="1"/>
</dbReference>
<keyword evidence="4" id="KW-0699">rRNA-binding</keyword>
<dbReference type="PANTHER" id="PTHR34276">
    <property type="entry name" value="MINI-RIBONUCLEASE 3"/>
    <property type="match status" value="1"/>
</dbReference>
<dbReference type="InterPro" id="IPR000999">
    <property type="entry name" value="RNase_III_dom"/>
</dbReference>
<dbReference type="CDD" id="cd00593">
    <property type="entry name" value="RIBOc"/>
    <property type="match status" value="1"/>
</dbReference>
<proteinExistence type="inferred from homology"/>
<dbReference type="PIRSF" id="PIRSF005520">
    <property type="entry name" value="UCP005520"/>
    <property type="match status" value="1"/>
</dbReference>
<dbReference type="OrthoDB" id="46571at2"/>
<keyword evidence="4" id="KW-0460">Magnesium</keyword>
<dbReference type="Pfam" id="PF00636">
    <property type="entry name" value="Ribonuclease_3"/>
    <property type="match status" value="1"/>
</dbReference>
<dbReference type="EC" id="3.1.26.-" evidence="4"/>
<evidence type="ECO:0000313" key="7">
    <source>
        <dbReference type="Proteomes" id="UP000198853"/>
    </source>
</evidence>
<dbReference type="EMBL" id="FNEN01000014">
    <property type="protein sequence ID" value="SDJ09533.1"/>
    <property type="molecule type" value="Genomic_DNA"/>
</dbReference>
<keyword evidence="7" id="KW-1185">Reference proteome</keyword>
<feature type="domain" description="RNase III" evidence="5">
    <location>
        <begin position="3"/>
        <end position="133"/>
    </location>
</feature>
<keyword evidence="4" id="KW-0963">Cytoplasm</keyword>
<comment type="subunit">
    <text evidence="4">Homodimer.</text>
</comment>
<dbReference type="Proteomes" id="UP000198853">
    <property type="component" value="Unassembled WGS sequence"/>
</dbReference>
<evidence type="ECO:0000256" key="2">
    <source>
        <dbReference type="ARBA" id="ARBA00022759"/>
    </source>
</evidence>
<name>A0A1G8QY43_9BACI</name>
<reference evidence="6 7" key="1">
    <citation type="submission" date="2016-10" db="EMBL/GenBank/DDBJ databases">
        <authorList>
            <person name="de Groot N.N."/>
        </authorList>
    </citation>
    <scope>NUCLEOTIDE SEQUENCE [LARGE SCALE GENOMIC DNA]</scope>
    <source>
        <strain evidence="6 7">DSM 21771</strain>
    </source>
</reference>
<organism evidence="6 7">
    <name type="scientific">Natribacillus halophilus</name>
    <dbReference type="NCBI Taxonomy" id="549003"/>
    <lineage>
        <taxon>Bacteria</taxon>
        <taxon>Bacillati</taxon>
        <taxon>Bacillota</taxon>
        <taxon>Bacilli</taxon>
        <taxon>Bacillales</taxon>
        <taxon>Bacillaceae</taxon>
        <taxon>Natribacillus</taxon>
    </lineage>
</organism>
<keyword evidence="1 4" id="KW-0540">Nuclease</keyword>
<evidence type="ECO:0000256" key="1">
    <source>
        <dbReference type="ARBA" id="ARBA00022722"/>
    </source>
</evidence>
<gene>
    <name evidence="4" type="primary">mrnC</name>
    <name evidence="6" type="ORF">SAMN04488123_11469</name>
</gene>
<protein>
    <recommendedName>
        <fullName evidence="4">Mini-ribonuclease 3</fullName>
        <shortName evidence="4">Mini-3</shortName>
        <shortName evidence="4">Mini-RNase 3</shortName>
        <ecNumber evidence="4">3.1.26.-</ecNumber>
    </recommendedName>
    <alternativeName>
        <fullName evidence="4">Mini-RNase III</fullName>
        <shortName evidence="4">Mini-III</shortName>
    </alternativeName>
</protein>
<keyword evidence="4" id="KW-0690">Ribosome biogenesis</keyword>
<evidence type="ECO:0000256" key="4">
    <source>
        <dbReference type="HAMAP-Rule" id="MF_01468"/>
    </source>
</evidence>
<comment type="similarity">
    <text evidence="4">Belongs to the MrnC RNase family.</text>
</comment>
<evidence type="ECO:0000259" key="5">
    <source>
        <dbReference type="SMART" id="SM00535"/>
    </source>
</evidence>